<dbReference type="Gene3D" id="3.40.50.1820">
    <property type="entry name" value="alpha/beta hydrolase"/>
    <property type="match status" value="1"/>
</dbReference>
<proteinExistence type="predicted"/>
<gene>
    <name evidence="2" type="ORF">C7379_11641</name>
</gene>
<evidence type="ECO:0000313" key="3">
    <source>
        <dbReference type="Proteomes" id="UP000245870"/>
    </source>
</evidence>
<dbReference type="InterPro" id="IPR052920">
    <property type="entry name" value="DNA-binding_regulatory"/>
</dbReference>
<feature type="domain" description="AB hydrolase-1" evidence="1">
    <location>
        <begin position="98"/>
        <end position="219"/>
    </location>
</feature>
<dbReference type="InterPro" id="IPR000073">
    <property type="entry name" value="AB_hydrolase_1"/>
</dbReference>
<dbReference type="InterPro" id="IPR029058">
    <property type="entry name" value="AB_hydrolase_fold"/>
</dbReference>
<dbReference type="EMBL" id="QENY01000016">
    <property type="protein sequence ID" value="PVX51135.1"/>
    <property type="molecule type" value="Genomic_DNA"/>
</dbReference>
<dbReference type="PANTHER" id="PTHR43358:SF4">
    <property type="entry name" value="ALPHA_BETA HYDROLASE FOLD-1 DOMAIN-CONTAINING PROTEIN"/>
    <property type="match status" value="1"/>
</dbReference>
<protein>
    <recommendedName>
        <fullName evidence="1">AB hydrolase-1 domain-containing protein</fullName>
    </recommendedName>
</protein>
<dbReference type="AlphaFoldDB" id="A0A2U0U361"/>
<name>A0A2U0U361_9BACT</name>
<dbReference type="SUPFAM" id="SSF53474">
    <property type="entry name" value="alpha/beta-Hydrolases"/>
    <property type="match status" value="1"/>
</dbReference>
<keyword evidence="3" id="KW-1185">Reference proteome</keyword>
<organism evidence="2 3">
    <name type="scientific">Hallella colorans</name>
    <dbReference type="NCBI Taxonomy" id="1703337"/>
    <lineage>
        <taxon>Bacteria</taxon>
        <taxon>Pseudomonadati</taxon>
        <taxon>Bacteroidota</taxon>
        <taxon>Bacteroidia</taxon>
        <taxon>Bacteroidales</taxon>
        <taxon>Prevotellaceae</taxon>
        <taxon>Hallella</taxon>
    </lineage>
</organism>
<dbReference type="PANTHER" id="PTHR43358">
    <property type="entry name" value="ALPHA/BETA-HYDROLASE"/>
    <property type="match status" value="1"/>
</dbReference>
<dbReference type="OrthoDB" id="9777090at2"/>
<accession>A0A2U0U361</accession>
<comment type="caution">
    <text evidence="2">The sequence shown here is derived from an EMBL/GenBank/DDBJ whole genome shotgun (WGS) entry which is preliminary data.</text>
</comment>
<dbReference type="RefSeq" id="WP_116616963.1">
    <property type="nucleotide sequence ID" value="NZ_QENY01000016.1"/>
</dbReference>
<dbReference type="Proteomes" id="UP000245870">
    <property type="component" value="Unassembled WGS sequence"/>
</dbReference>
<reference evidence="2 3" key="1">
    <citation type="submission" date="2018-05" db="EMBL/GenBank/DDBJ databases">
        <title>Genomic Encyclopedia of Type Strains, Phase IV (KMG-IV): sequencing the most valuable type-strain genomes for metagenomic binning, comparative biology and taxonomic classification.</title>
        <authorList>
            <person name="Goeker M."/>
        </authorList>
    </citation>
    <scope>NUCLEOTIDE SEQUENCE [LARGE SCALE GENOMIC DNA]</scope>
    <source>
        <strain evidence="2 3">DSM 100333</strain>
    </source>
</reference>
<sequence length="321" mass="36183">MKRKSLGCAALVVGLLFLVILAGSVYMLSYSLTPENKGMRSYEAKYAQMEAIYPELKPWIDSLRQVKALRDTFVTMQTGERHHAIFIPARQKNNRVAVVVHGYTDNAVGMLHLGYMYNHNLGFNVLLPDLHAHGKSEGKAVQMGWKERRDVLRWVLIADSLFRDSTGRANIVVHGVSMGGATTMNLSGDETPAAVKCFVDDCGYSSAWDLFAYQLKEQFGLPPFPLMYTTSTLCKLKYGWSFGENSPIDQVRKCHKPMLFIHGGKDTYVPTSMVYDLYRAKAGVKRLYVAPGSAHAQSYHDHKKEYTQIVREFVSKYFSAN</sequence>
<evidence type="ECO:0000259" key="1">
    <source>
        <dbReference type="Pfam" id="PF00561"/>
    </source>
</evidence>
<evidence type="ECO:0000313" key="2">
    <source>
        <dbReference type="EMBL" id="PVX51135.1"/>
    </source>
</evidence>
<dbReference type="Pfam" id="PF00561">
    <property type="entry name" value="Abhydrolase_1"/>
    <property type="match status" value="1"/>
</dbReference>